<reference evidence="1" key="1">
    <citation type="submission" date="2021-09" db="EMBL/GenBank/DDBJ databases">
        <authorList>
            <consortium name="AG Swart"/>
            <person name="Singh M."/>
            <person name="Singh A."/>
            <person name="Seah K."/>
            <person name="Emmerich C."/>
        </authorList>
    </citation>
    <scope>NUCLEOTIDE SEQUENCE</scope>
    <source>
        <strain evidence="1">ATCC30299</strain>
    </source>
</reference>
<dbReference type="Gene3D" id="3.40.50.1820">
    <property type="entry name" value="alpha/beta hydrolase"/>
    <property type="match status" value="1"/>
</dbReference>
<proteinExistence type="predicted"/>
<accession>A0AAU9JTD0</accession>
<evidence type="ECO:0000313" key="1">
    <source>
        <dbReference type="EMBL" id="CAG9328993.1"/>
    </source>
</evidence>
<dbReference type="InterPro" id="IPR029058">
    <property type="entry name" value="AB_hydrolase_fold"/>
</dbReference>
<comment type="caution">
    <text evidence="1">The sequence shown here is derived from an EMBL/GenBank/DDBJ whole genome shotgun (WGS) entry which is preliminary data.</text>
</comment>
<dbReference type="SUPFAM" id="SSF53474">
    <property type="entry name" value="alpha/beta-Hydrolases"/>
    <property type="match status" value="1"/>
</dbReference>
<evidence type="ECO:0008006" key="3">
    <source>
        <dbReference type="Google" id="ProtNLM"/>
    </source>
</evidence>
<dbReference type="EMBL" id="CAJZBQ010000047">
    <property type="protein sequence ID" value="CAG9328993.1"/>
    <property type="molecule type" value="Genomic_DNA"/>
</dbReference>
<dbReference type="AlphaFoldDB" id="A0AAU9JTD0"/>
<sequence>MEYFTNRNGLQLACNLSIKYPDDKKIYIVCALYPSEIFFFSDFVYQHLDANVCKLDLTGEGRSQGERVFYKYTKDADDLDDTVKFLTSKGYSVDGIIGASKYGTSVILYAGLYGEVKNIISVSPKFNMSEFPDFLSSNFETLKNNGEIVYNAFGEDWNFTWEMIREVQSIDMKKICERARGNIYVIYGLEDQFCPYLECLELAWELNDKCKGTYSFDCDHCLIGILDEVLEIIERVIS</sequence>
<gene>
    <name evidence="1" type="ORF">BSTOLATCC_MIC47829</name>
</gene>
<keyword evidence="2" id="KW-1185">Reference proteome</keyword>
<dbReference type="Proteomes" id="UP001162131">
    <property type="component" value="Unassembled WGS sequence"/>
</dbReference>
<organism evidence="1 2">
    <name type="scientific">Blepharisma stoltei</name>
    <dbReference type="NCBI Taxonomy" id="1481888"/>
    <lineage>
        <taxon>Eukaryota</taxon>
        <taxon>Sar</taxon>
        <taxon>Alveolata</taxon>
        <taxon>Ciliophora</taxon>
        <taxon>Postciliodesmatophora</taxon>
        <taxon>Heterotrichea</taxon>
        <taxon>Heterotrichida</taxon>
        <taxon>Blepharismidae</taxon>
        <taxon>Blepharisma</taxon>
    </lineage>
</organism>
<evidence type="ECO:0000313" key="2">
    <source>
        <dbReference type="Proteomes" id="UP001162131"/>
    </source>
</evidence>
<name>A0AAU9JTD0_9CILI</name>
<protein>
    <recommendedName>
        <fullName evidence="3">Alpha/beta hydrolase</fullName>
    </recommendedName>
</protein>